<keyword evidence="3 11" id="KW-0479">Metal-binding</keyword>
<comment type="subcellular location">
    <subcellularLocation>
        <location evidence="11">Cytoplasm</location>
    </subcellularLocation>
</comment>
<evidence type="ECO:0000256" key="7">
    <source>
        <dbReference type="ARBA" id="ARBA00023027"/>
    </source>
</evidence>
<keyword evidence="2 11" id="KW-0444">Lipid biosynthesis</keyword>
<feature type="binding site" evidence="11">
    <location>
        <position position="165"/>
    </location>
    <ligand>
        <name>Zn(2+)</name>
        <dbReference type="ChEBI" id="CHEBI:29105"/>
        <note>catalytic</note>
    </ligand>
</feature>
<comment type="function">
    <text evidence="11">Catalyzes the NAD(P)H-dependent reduction of dihydroxyacetonephosphate (DHAP or glycerone phosphate) to glycerol 1-phosphate (G1P). The G1P thus generated is used as the glycerophosphate backbone of phospholipids in the cellular membranes of Archaea.</text>
</comment>
<dbReference type="GO" id="GO:0006650">
    <property type="term" value="P:glycerophospholipid metabolic process"/>
    <property type="evidence" value="ECO:0007669"/>
    <property type="project" value="UniProtKB-UniRule"/>
</dbReference>
<evidence type="ECO:0000256" key="14">
    <source>
        <dbReference type="PIRSR" id="PIRSR000112-3"/>
    </source>
</evidence>
<dbReference type="InterPro" id="IPR032837">
    <property type="entry name" value="G1PDH"/>
</dbReference>
<organism evidence="15">
    <name type="scientific">Caldiarchaeum subterraneum</name>
    <dbReference type="NCBI Taxonomy" id="311458"/>
    <lineage>
        <taxon>Archaea</taxon>
        <taxon>Nitrososphaerota</taxon>
        <taxon>Candidatus Caldarchaeales</taxon>
        <taxon>Candidatus Caldarchaeaceae</taxon>
        <taxon>Candidatus Caldarchaeum</taxon>
    </lineage>
</organism>
<evidence type="ECO:0000256" key="5">
    <source>
        <dbReference type="ARBA" id="ARBA00022857"/>
    </source>
</evidence>
<dbReference type="GO" id="GO:0050492">
    <property type="term" value="F:glycerol-1-phosphate dehydrogenase [NAD(P)+] activity"/>
    <property type="evidence" value="ECO:0007669"/>
    <property type="project" value="UniProtKB-UniRule"/>
</dbReference>
<dbReference type="InterPro" id="IPR023002">
    <property type="entry name" value="G1P_dehydrogenase_arc"/>
</dbReference>
<dbReference type="PIRSF" id="PIRSF000112">
    <property type="entry name" value="Glycerol_dehydrogenase"/>
    <property type="match status" value="1"/>
</dbReference>
<accession>A0A7C5LC08</accession>
<evidence type="ECO:0000256" key="11">
    <source>
        <dbReference type="HAMAP-Rule" id="MF_00497"/>
    </source>
</evidence>
<keyword evidence="5 11" id="KW-0521">NADP</keyword>
<comment type="catalytic activity">
    <reaction evidence="11">
        <text>sn-glycerol 1-phosphate + NAD(+) = dihydroxyacetone phosphate + NADH + H(+)</text>
        <dbReference type="Rhea" id="RHEA:21412"/>
        <dbReference type="ChEBI" id="CHEBI:15378"/>
        <dbReference type="ChEBI" id="CHEBI:57540"/>
        <dbReference type="ChEBI" id="CHEBI:57642"/>
        <dbReference type="ChEBI" id="CHEBI:57685"/>
        <dbReference type="ChEBI" id="CHEBI:57945"/>
        <dbReference type="EC" id="1.1.1.261"/>
    </reaction>
</comment>
<dbReference type="GO" id="GO:0008654">
    <property type="term" value="P:phospholipid biosynthetic process"/>
    <property type="evidence" value="ECO:0007669"/>
    <property type="project" value="UniProtKB-KW"/>
</dbReference>
<keyword evidence="8 11" id="KW-0443">Lipid metabolism</keyword>
<dbReference type="InterPro" id="IPR016205">
    <property type="entry name" value="Glycerol_DH"/>
</dbReference>
<gene>
    <name evidence="11" type="primary">egsA</name>
    <name evidence="15" type="ORF">ENM11_04505</name>
</gene>
<name>A0A7C5LC08_CALS0</name>
<keyword evidence="9 11" id="KW-0594">Phospholipid biosynthesis</keyword>
<comment type="catalytic activity">
    <reaction evidence="11">
        <text>sn-glycerol 1-phosphate + NADP(+) = dihydroxyacetone phosphate + NADPH + H(+)</text>
        <dbReference type="Rhea" id="RHEA:21416"/>
        <dbReference type="ChEBI" id="CHEBI:15378"/>
        <dbReference type="ChEBI" id="CHEBI:57642"/>
        <dbReference type="ChEBI" id="CHEBI:57685"/>
        <dbReference type="ChEBI" id="CHEBI:57783"/>
        <dbReference type="ChEBI" id="CHEBI:58349"/>
        <dbReference type="EC" id="1.1.1.261"/>
    </reaction>
</comment>
<feature type="binding site" evidence="12">
    <location>
        <position position="261"/>
    </location>
    <ligand>
        <name>glycerol</name>
        <dbReference type="ChEBI" id="CHEBI:17754"/>
    </ligand>
</feature>
<dbReference type="EC" id="1.1.1.261" evidence="11"/>
<dbReference type="UniPathway" id="UPA00940"/>
<comment type="pathway">
    <text evidence="11">Membrane lipid metabolism; glycerophospholipid metabolism.</text>
</comment>
<evidence type="ECO:0000256" key="4">
    <source>
        <dbReference type="ARBA" id="ARBA00022833"/>
    </source>
</evidence>
<evidence type="ECO:0000256" key="9">
    <source>
        <dbReference type="ARBA" id="ARBA00023209"/>
    </source>
</evidence>
<evidence type="ECO:0000256" key="8">
    <source>
        <dbReference type="ARBA" id="ARBA00023098"/>
    </source>
</evidence>
<keyword evidence="7 11" id="KW-0520">NAD</keyword>
<feature type="binding site" evidence="11 14">
    <location>
        <begin position="113"/>
        <end position="116"/>
    </location>
    <ligand>
        <name>NAD(+)</name>
        <dbReference type="ChEBI" id="CHEBI:57540"/>
    </ligand>
</feature>
<dbReference type="Gene3D" id="3.40.50.1970">
    <property type="match status" value="1"/>
</dbReference>
<feature type="binding site" evidence="11">
    <location>
        <position position="261"/>
    </location>
    <ligand>
        <name>Zn(2+)</name>
        <dbReference type="ChEBI" id="CHEBI:29105"/>
        <note>catalytic</note>
    </ligand>
</feature>
<feature type="binding site" evidence="13">
    <location>
        <position position="118"/>
    </location>
    <ligand>
        <name>glycerol</name>
        <dbReference type="ChEBI" id="CHEBI:17754"/>
    </ligand>
</feature>
<dbReference type="Gene3D" id="1.20.1090.10">
    <property type="entry name" value="Dehydroquinate synthase-like - alpha domain"/>
    <property type="match status" value="1"/>
</dbReference>
<protein>
    <recommendedName>
        <fullName evidence="11">Glycerol-1-phosphate dehydrogenase [NAD(P)+]</fullName>
        <shortName evidence="11">G1P dehydrogenase</shortName>
        <shortName evidence="11">G1PDH</shortName>
        <ecNumber evidence="11">1.1.1.261</ecNumber>
    </recommendedName>
    <alternativeName>
        <fullName evidence="11">Enantiomeric glycerophosphate synthase</fullName>
    </alternativeName>
    <alternativeName>
        <fullName evidence="11">sn-glycerol-1-phosphate dehydrogenase</fullName>
    </alternativeName>
</protein>
<dbReference type="AlphaFoldDB" id="A0A7C5LC08"/>
<feature type="binding site" evidence="12">
    <location>
        <position position="245"/>
    </location>
    <ligand>
        <name>glycerol</name>
        <dbReference type="ChEBI" id="CHEBI:17754"/>
    </ligand>
</feature>
<feature type="binding site" evidence="12">
    <location>
        <position position="165"/>
    </location>
    <ligand>
        <name>glycerol</name>
        <dbReference type="ChEBI" id="CHEBI:17754"/>
    </ligand>
</feature>
<evidence type="ECO:0000256" key="2">
    <source>
        <dbReference type="ARBA" id="ARBA00022516"/>
    </source>
</evidence>
<feature type="binding site" evidence="11 14">
    <location>
        <begin position="91"/>
        <end position="95"/>
    </location>
    <ligand>
        <name>NAD(+)</name>
        <dbReference type="ChEBI" id="CHEBI:57540"/>
    </ligand>
</feature>
<comment type="cofactor">
    <cofactor evidence="11 12">
        <name>Zn(2+)</name>
        <dbReference type="ChEBI" id="CHEBI:29105"/>
    </cofactor>
    <text evidence="11 12">Binds 1 zinc ion per subunit.</text>
</comment>
<sequence length="344" mass="37823">MDKHDMELPQYVAIGRGLEQTIAQRLSKHGYQKCVMITSKTPFRLYGSKLIEAAGRGSAFEVFFVDELLEEVEPCVQKARASDVVVGVGGGRVADVSKVVAELSGRPFFSVPTVASHDGIASPMTSYRRNGQAYSRKSVMPSEVFADMNVISLAPRRYLLSGCGDLLAKHSAVRDWWLGHRVTGEYYGRYAAHLAYLSASVVMKSARLIADGVVEGVRTVVEALISAGVAMGVAGSSRPCSGSEHLIAHALESLMEKPALHGERCGVAAVFTSYLHRSNWRKLRDSLVVMGAASKLEMINVDADLFVEAVKKAPEIRPDRYTILHRRRLCRREIVEILQETQLM</sequence>
<keyword evidence="1 11" id="KW-0963">Cytoplasm</keyword>
<feature type="binding site" evidence="11 14">
    <location>
        <position position="122"/>
    </location>
    <ligand>
        <name>NAD(+)</name>
        <dbReference type="ChEBI" id="CHEBI:57540"/>
    </ligand>
</feature>
<evidence type="ECO:0000256" key="6">
    <source>
        <dbReference type="ARBA" id="ARBA00023002"/>
    </source>
</evidence>
<dbReference type="SUPFAM" id="SSF56796">
    <property type="entry name" value="Dehydroquinate synthase-like"/>
    <property type="match status" value="1"/>
</dbReference>
<evidence type="ECO:0000256" key="12">
    <source>
        <dbReference type="PIRSR" id="PIRSR000112-1"/>
    </source>
</evidence>
<comment type="similarity">
    <text evidence="11">Belongs to the glycerol-1-phosphate dehydrogenase family.</text>
</comment>
<dbReference type="PANTHER" id="PTHR43616:SF5">
    <property type="entry name" value="GLYCEROL DEHYDROGENASE 1"/>
    <property type="match status" value="1"/>
</dbReference>
<evidence type="ECO:0000256" key="3">
    <source>
        <dbReference type="ARBA" id="ARBA00022723"/>
    </source>
</evidence>
<feature type="binding site" evidence="11">
    <location>
        <position position="165"/>
    </location>
    <ligand>
        <name>substrate</name>
    </ligand>
</feature>
<dbReference type="CDD" id="cd08173">
    <property type="entry name" value="Gro1PDH"/>
    <property type="match status" value="1"/>
</dbReference>
<proteinExistence type="inferred from homology"/>
<evidence type="ECO:0000256" key="10">
    <source>
        <dbReference type="ARBA" id="ARBA00023264"/>
    </source>
</evidence>
<keyword evidence="10 11" id="KW-1208">Phospholipid metabolism</keyword>
<dbReference type="HAMAP" id="MF_00497_A">
    <property type="entry name" value="G1P_dehydrogenase_A"/>
    <property type="match status" value="1"/>
</dbReference>
<keyword evidence="4 11" id="KW-0862">Zinc</keyword>
<dbReference type="GO" id="GO:0005737">
    <property type="term" value="C:cytoplasm"/>
    <property type="evidence" value="ECO:0007669"/>
    <property type="project" value="UniProtKB-SubCell"/>
</dbReference>
<evidence type="ECO:0000256" key="1">
    <source>
        <dbReference type="ARBA" id="ARBA00022490"/>
    </source>
</evidence>
<dbReference type="PANTHER" id="PTHR43616">
    <property type="entry name" value="GLYCEROL DEHYDROGENASE"/>
    <property type="match status" value="1"/>
</dbReference>
<evidence type="ECO:0000313" key="15">
    <source>
        <dbReference type="EMBL" id="HHK68400.1"/>
    </source>
</evidence>
<keyword evidence="6 11" id="KW-0560">Oxidoreductase</keyword>
<feature type="binding site" evidence="11">
    <location>
        <position position="249"/>
    </location>
    <ligand>
        <name>substrate</name>
    </ligand>
</feature>
<dbReference type="Pfam" id="PF13685">
    <property type="entry name" value="Fe-ADH_2"/>
    <property type="match status" value="1"/>
</dbReference>
<feature type="binding site" evidence="11">
    <location>
        <position position="118"/>
    </location>
    <ligand>
        <name>substrate</name>
    </ligand>
</feature>
<reference evidence="15" key="1">
    <citation type="journal article" date="2020" name="mSystems">
        <title>Genome- and Community-Level Interaction Insights into Carbon Utilization and Element Cycling Functions of Hydrothermarchaeota in Hydrothermal Sediment.</title>
        <authorList>
            <person name="Zhou Z."/>
            <person name="Liu Y."/>
            <person name="Xu W."/>
            <person name="Pan J."/>
            <person name="Luo Z.H."/>
            <person name="Li M."/>
        </authorList>
    </citation>
    <scope>NUCLEOTIDE SEQUENCE [LARGE SCALE GENOMIC DNA]</scope>
    <source>
        <strain evidence="15">SpSt-1056</strain>
    </source>
</reference>
<feature type="binding site" evidence="11">
    <location>
        <position position="245"/>
    </location>
    <ligand>
        <name>Zn(2+)</name>
        <dbReference type="ChEBI" id="CHEBI:29105"/>
        <note>catalytic</note>
    </ligand>
</feature>
<dbReference type="GO" id="GO:0046872">
    <property type="term" value="F:metal ion binding"/>
    <property type="evidence" value="ECO:0007669"/>
    <property type="project" value="UniProtKB-KW"/>
</dbReference>
<evidence type="ECO:0000256" key="13">
    <source>
        <dbReference type="PIRSR" id="PIRSR000112-2"/>
    </source>
</evidence>
<comment type="caution">
    <text evidence="15">The sequence shown here is derived from an EMBL/GenBank/DDBJ whole genome shotgun (WGS) entry which is preliminary data.</text>
</comment>
<dbReference type="EMBL" id="DRWN01000031">
    <property type="protein sequence ID" value="HHK68400.1"/>
    <property type="molecule type" value="Genomic_DNA"/>
</dbReference>